<organism evidence="3 4">
    <name type="scientific">Candidatus Aphodosoma intestinipullorum</name>
    <dbReference type="NCBI Taxonomy" id="2840674"/>
    <lineage>
        <taxon>Bacteria</taxon>
        <taxon>Pseudomonadati</taxon>
        <taxon>Bacteroidota</taxon>
        <taxon>Bacteroidia</taxon>
        <taxon>Bacteroidales</taxon>
        <taxon>Candidatus Aphodosoma</taxon>
    </lineage>
</organism>
<dbReference type="InterPro" id="IPR002931">
    <property type="entry name" value="Transglutaminase-like"/>
</dbReference>
<gene>
    <name evidence="3" type="ORF">IAC51_07245</name>
</gene>
<dbReference type="Gene3D" id="3.10.620.30">
    <property type="match status" value="1"/>
</dbReference>
<dbReference type="PANTHER" id="PTHR38339">
    <property type="entry name" value="TRANSGLUTAMINASE DOMAIN PROTEIN"/>
    <property type="match status" value="1"/>
</dbReference>
<dbReference type="InterPro" id="IPR038765">
    <property type="entry name" value="Papain-like_cys_pep_sf"/>
</dbReference>
<evidence type="ECO:0000259" key="2">
    <source>
        <dbReference type="SMART" id="SM00460"/>
    </source>
</evidence>
<accession>A0A940IEM9</accession>
<dbReference type="SUPFAM" id="SSF54001">
    <property type="entry name" value="Cysteine proteinases"/>
    <property type="match status" value="1"/>
</dbReference>
<evidence type="ECO:0000256" key="1">
    <source>
        <dbReference type="SAM" id="Coils"/>
    </source>
</evidence>
<evidence type="ECO:0000313" key="4">
    <source>
        <dbReference type="Proteomes" id="UP000712007"/>
    </source>
</evidence>
<reference evidence="3" key="1">
    <citation type="submission" date="2020-10" db="EMBL/GenBank/DDBJ databases">
        <authorList>
            <person name="Gilroy R."/>
        </authorList>
    </citation>
    <scope>NUCLEOTIDE SEQUENCE</scope>
    <source>
        <strain evidence="3">3924</strain>
    </source>
</reference>
<dbReference type="SMART" id="SM00460">
    <property type="entry name" value="TGc"/>
    <property type="match status" value="1"/>
</dbReference>
<evidence type="ECO:0000313" key="3">
    <source>
        <dbReference type="EMBL" id="MBO8440428.1"/>
    </source>
</evidence>
<dbReference type="PANTHER" id="PTHR38339:SF1">
    <property type="entry name" value="TRANSGLUTAMINASE-LIKE DOMAIN-CONTAINING PROTEIN"/>
    <property type="match status" value="1"/>
</dbReference>
<protein>
    <submittedName>
        <fullName evidence="3">Transglutaminase domain-containing protein</fullName>
    </submittedName>
</protein>
<dbReference type="Proteomes" id="UP000712007">
    <property type="component" value="Unassembled WGS sequence"/>
</dbReference>
<keyword evidence="1" id="KW-0175">Coiled coil</keyword>
<feature type="domain" description="Transglutaminase-like" evidence="2">
    <location>
        <begin position="310"/>
        <end position="371"/>
    </location>
</feature>
<comment type="caution">
    <text evidence="3">The sequence shown here is derived from an EMBL/GenBank/DDBJ whole genome shotgun (WGS) entry which is preliminary data.</text>
</comment>
<proteinExistence type="predicted"/>
<reference evidence="3" key="2">
    <citation type="journal article" date="2021" name="PeerJ">
        <title>Extensive microbial diversity within the chicken gut microbiome revealed by metagenomics and culture.</title>
        <authorList>
            <person name="Gilroy R."/>
            <person name="Ravi A."/>
            <person name="Getino M."/>
            <person name="Pursley I."/>
            <person name="Horton D.L."/>
            <person name="Alikhan N.F."/>
            <person name="Baker D."/>
            <person name="Gharbi K."/>
            <person name="Hall N."/>
            <person name="Watson M."/>
            <person name="Adriaenssens E.M."/>
            <person name="Foster-Nyarko E."/>
            <person name="Jarju S."/>
            <person name="Secka A."/>
            <person name="Antonio M."/>
            <person name="Oren A."/>
            <person name="Chaudhuri R.R."/>
            <person name="La Ragione R."/>
            <person name="Hildebrand F."/>
            <person name="Pallen M.J."/>
        </authorList>
    </citation>
    <scope>NUCLEOTIDE SEQUENCE</scope>
    <source>
        <strain evidence="3">3924</strain>
    </source>
</reference>
<name>A0A940IEM9_9BACT</name>
<dbReference type="EMBL" id="JADIMV010000127">
    <property type="protein sequence ID" value="MBO8440428.1"/>
    <property type="molecule type" value="Genomic_DNA"/>
</dbReference>
<feature type="coiled-coil region" evidence="1">
    <location>
        <begin position="61"/>
        <end position="88"/>
    </location>
</feature>
<dbReference type="Pfam" id="PF01841">
    <property type="entry name" value="Transglut_core"/>
    <property type="match status" value="1"/>
</dbReference>
<sequence length="446" mass="52095">MKKPDTEELARRIALDFNKTREEIIRELEIYYPEITDEMIAGWEQSGALEYETVDGQKRYFRNAAKNLMRLDRDARELREQKEGRERAGRAYVLSQHIPAVIKAVRSQLRGSSRLISGLPVSPIIGEFEERIIPDEEYISPMEYMALPHRWRFYSRITVRPDAVPAGEEILCWMPMPRADIHRQVLEDSNELLAKSIHAAHFMCKSAEASRPTVFWNSVPFKTAAEFHPLPKGFEHQPVDTQAENLLPHLMEQAPHIVFTDSLKELAFRTVGRERRPYYMARAIFDLISKHYPWISAREYSTIDCIPEYVVRRGGGDCGQVTMLFITLCRILGIPARWQSGFSLIPGYENFHDWADIYIPGLGWIPVDPSFGIQRWGKTEEQRYFYFGGIDAFRMIVNKGWGGELWPKKRFSRSEPVDFQRGEVEWKEGNLYFDTWDFSFWVEPQL</sequence>
<dbReference type="AlphaFoldDB" id="A0A940IEM9"/>